<evidence type="ECO:0000313" key="3">
    <source>
        <dbReference type="Proteomes" id="UP000807353"/>
    </source>
</evidence>
<sequence length="261" mass="28639">MSTTSPALAGPPGDCCFTGVKHTGTPVGTATTIAGVPTYVSNAKGHAAGAQKKVIMFFADVFGPFHNNNKLIQDYFAEHGYTVLGCDYFFGDPVYIHTEKDFDRPAWMAEKKRLAADAVPKWIQAVRQSHGVDTKYCAVGYCFGGPFTLNLATTDTIVAAAFAHPAFLNEDHFTQIARPLFMSCAEVDHTFPLENRRRAEDLLISVKANYHIQVFSGVAHGFAVRGDPAIEQERWAKEESARGIIGWFDRFTSPREGKSAL</sequence>
<comment type="caution">
    <text evidence="2">The sequence shown here is derived from an EMBL/GenBank/DDBJ whole genome shotgun (WGS) entry which is preliminary data.</text>
</comment>
<dbReference type="InterPro" id="IPR029058">
    <property type="entry name" value="AB_hydrolase_fold"/>
</dbReference>
<dbReference type="GO" id="GO:0016787">
    <property type="term" value="F:hydrolase activity"/>
    <property type="evidence" value="ECO:0007669"/>
    <property type="project" value="UniProtKB-KW"/>
</dbReference>
<protein>
    <submittedName>
        <fullName evidence="2">Dienelactone hydrolase family-domain-containing protein</fullName>
    </submittedName>
</protein>
<dbReference type="EMBL" id="MU150355">
    <property type="protein sequence ID" value="KAF9457880.1"/>
    <property type="molecule type" value="Genomic_DNA"/>
</dbReference>
<dbReference type="OrthoDB" id="1393670at2759"/>
<dbReference type="PANTHER" id="PTHR17630:SF44">
    <property type="entry name" value="PROTEIN AIM2"/>
    <property type="match status" value="1"/>
</dbReference>
<feature type="domain" description="Dienelactone hydrolase" evidence="1">
    <location>
        <begin position="48"/>
        <end position="251"/>
    </location>
</feature>
<accession>A0A9P5XY93</accession>
<name>A0A9P5XY93_9AGAR</name>
<keyword evidence="3" id="KW-1185">Reference proteome</keyword>
<reference evidence="2" key="1">
    <citation type="submission" date="2020-11" db="EMBL/GenBank/DDBJ databases">
        <authorList>
            <consortium name="DOE Joint Genome Institute"/>
            <person name="Ahrendt S."/>
            <person name="Riley R."/>
            <person name="Andreopoulos W."/>
            <person name="Labutti K."/>
            <person name="Pangilinan J."/>
            <person name="Ruiz-Duenas F.J."/>
            <person name="Barrasa J.M."/>
            <person name="Sanchez-Garcia M."/>
            <person name="Camarero S."/>
            <person name="Miyauchi S."/>
            <person name="Serrano A."/>
            <person name="Linde D."/>
            <person name="Babiker R."/>
            <person name="Drula E."/>
            <person name="Ayuso-Fernandez I."/>
            <person name="Pacheco R."/>
            <person name="Padilla G."/>
            <person name="Ferreira P."/>
            <person name="Barriuso J."/>
            <person name="Kellner H."/>
            <person name="Castanera R."/>
            <person name="Alfaro M."/>
            <person name="Ramirez L."/>
            <person name="Pisabarro A.G."/>
            <person name="Kuo A."/>
            <person name="Tritt A."/>
            <person name="Lipzen A."/>
            <person name="He G."/>
            <person name="Yan M."/>
            <person name="Ng V."/>
            <person name="Cullen D."/>
            <person name="Martin F."/>
            <person name="Rosso M.-N."/>
            <person name="Henrissat B."/>
            <person name="Hibbett D."/>
            <person name="Martinez A.T."/>
            <person name="Grigoriev I.V."/>
        </authorList>
    </citation>
    <scope>NUCLEOTIDE SEQUENCE</scope>
    <source>
        <strain evidence="2">CBS 247.69</strain>
    </source>
</reference>
<organism evidence="2 3">
    <name type="scientific">Collybia nuda</name>
    <dbReference type="NCBI Taxonomy" id="64659"/>
    <lineage>
        <taxon>Eukaryota</taxon>
        <taxon>Fungi</taxon>
        <taxon>Dikarya</taxon>
        <taxon>Basidiomycota</taxon>
        <taxon>Agaricomycotina</taxon>
        <taxon>Agaricomycetes</taxon>
        <taxon>Agaricomycetidae</taxon>
        <taxon>Agaricales</taxon>
        <taxon>Tricholomatineae</taxon>
        <taxon>Clitocybaceae</taxon>
        <taxon>Collybia</taxon>
    </lineage>
</organism>
<dbReference type="SUPFAM" id="SSF53474">
    <property type="entry name" value="alpha/beta-Hydrolases"/>
    <property type="match status" value="1"/>
</dbReference>
<evidence type="ECO:0000259" key="1">
    <source>
        <dbReference type="Pfam" id="PF01738"/>
    </source>
</evidence>
<keyword evidence="2" id="KW-0378">Hydrolase</keyword>
<dbReference type="PANTHER" id="PTHR17630">
    <property type="entry name" value="DIENELACTONE HYDROLASE"/>
    <property type="match status" value="1"/>
</dbReference>
<evidence type="ECO:0000313" key="2">
    <source>
        <dbReference type="EMBL" id="KAF9457880.1"/>
    </source>
</evidence>
<dbReference type="Pfam" id="PF01738">
    <property type="entry name" value="DLH"/>
    <property type="match status" value="1"/>
</dbReference>
<proteinExistence type="predicted"/>
<dbReference type="Gene3D" id="3.40.50.1820">
    <property type="entry name" value="alpha/beta hydrolase"/>
    <property type="match status" value="1"/>
</dbReference>
<dbReference type="Proteomes" id="UP000807353">
    <property type="component" value="Unassembled WGS sequence"/>
</dbReference>
<dbReference type="InterPro" id="IPR002925">
    <property type="entry name" value="Dienelactn_hydro"/>
</dbReference>
<gene>
    <name evidence="2" type="ORF">BDZ94DRAFT_1285105</name>
</gene>
<dbReference type="AlphaFoldDB" id="A0A9P5XY93"/>